<dbReference type="EMBL" id="BAMV01000011">
    <property type="protein sequence ID" value="GAN60427.1"/>
    <property type="molecule type" value="Genomic_DNA"/>
</dbReference>
<keyword evidence="5" id="KW-1185">Reference proteome</keyword>
<organism evidence="2 4">
    <name type="scientific">Acetobacter cibinongensis</name>
    <dbReference type="NCBI Taxonomy" id="146475"/>
    <lineage>
        <taxon>Bacteria</taxon>
        <taxon>Pseudomonadati</taxon>
        <taxon>Pseudomonadota</taxon>
        <taxon>Alphaproteobacteria</taxon>
        <taxon>Acetobacterales</taxon>
        <taxon>Acetobacteraceae</taxon>
        <taxon>Acetobacter</taxon>
    </lineage>
</organism>
<reference evidence="2 4" key="1">
    <citation type="submission" date="2012-11" db="EMBL/GenBank/DDBJ databases">
        <title>Whole genome sequence of Acetobacter cibinongensis 4H-1.</title>
        <authorList>
            <person name="Azuma Y."/>
            <person name="Higashiura N."/>
            <person name="Hirakawa H."/>
            <person name="Matsushita K."/>
        </authorList>
    </citation>
    <scope>NUCLEOTIDE SEQUENCE [LARGE SCALE GENOMIC DNA]</scope>
    <source>
        <strain evidence="2 4">4H-1</strain>
    </source>
</reference>
<dbReference type="Gene3D" id="3.40.50.720">
    <property type="entry name" value="NAD(P)-binding Rossmann-like Domain"/>
    <property type="match status" value="1"/>
</dbReference>
<evidence type="ECO:0000313" key="4">
    <source>
        <dbReference type="Proteomes" id="UP000032671"/>
    </source>
</evidence>
<dbReference type="EMBL" id="BJVU01000002">
    <property type="protein sequence ID" value="GEL58131.1"/>
    <property type="molecule type" value="Genomic_DNA"/>
</dbReference>
<sequence>MFVVLGATGHIGGAVARALLKAQKPLTVVTRNAQKADLWRQNGAQAVVLDLLDTPALSALFQQAERAFVLNPPAAPDQNTDYVERQSVQAILAALKAASLQKVVVQSTYGAQQGEHCADLGVLFELEEGVRQLGVPASFIRAAYYMSNWCTAFEQVRTTGQLLTFLPVEERFPMVAPEDVGLYAAHHLLAPVTETGTFSIEGPSLYTPADVARVMGQLAGRDIRVTTIPQSEWLAAYRQNGFSEQAAHSYTTMTDIFVHKRYPLPVAPHKGGTSLARYLQAALAG</sequence>
<dbReference type="InterPro" id="IPR008030">
    <property type="entry name" value="NmrA-like"/>
</dbReference>
<accession>A0A0D6N350</accession>
<feature type="domain" description="NmrA-like" evidence="1">
    <location>
        <begin position="3"/>
        <end position="257"/>
    </location>
</feature>
<dbReference type="Proteomes" id="UP000321891">
    <property type="component" value="Unassembled WGS sequence"/>
</dbReference>
<reference evidence="3 5" key="2">
    <citation type="submission" date="2019-07" db="EMBL/GenBank/DDBJ databases">
        <title>Whole genome shotgun sequence of Acetobacter cibinongensis NBRC 16605.</title>
        <authorList>
            <person name="Hosoyama A."/>
            <person name="Uohara A."/>
            <person name="Ohji S."/>
            <person name="Ichikawa N."/>
        </authorList>
    </citation>
    <scope>NUCLEOTIDE SEQUENCE [LARGE SCALE GENOMIC DNA]</scope>
    <source>
        <strain evidence="3 5">NBRC 16605</strain>
    </source>
</reference>
<dbReference type="InterPro" id="IPR051604">
    <property type="entry name" value="Ergot_Alk_Oxidoreductase"/>
</dbReference>
<evidence type="ECO:0000313" key="5">
    <source>
        <dbReference type="Proteomes" id="UP000321891"/>
    </source>
</evidence>
<dbReference type="PANTHER" id="PTHR43162:SF1">
    <property type="entry name" value="PRESTALK A DIFFERENTIATION PROTEIN A"/>
    <property type="match status" value="1"/>
</dbReference>
<dbReference type="RefSeq" id="WP_048838462.1">
    <property type="nucleotide sequence ID" value="NZ_BAMV01000011.1"/>
</dbReference>
<dbReference type="Gene3D" id="3.90.25.10">
    <property type="entry name" value="UDP-galactose 4-epimerase, domain 1"/>
    <property type="match status" value="1"/>
</dbReference>
<protein>
    <submittedName>
        <fullName evidence="3">NmrA family transcriptional regulator</fullName>
    </submittedName>
    <submittedName>
        <fullName evidence="2">Oxidoreductase</fullName>
    </submittedName>
</protein>
<comment type="caution">
    <text evidence="2">The sequence shown here is derived from an EMBL/GenBank/DDBJ whole genome shotgun (WGS) entry which is preliminary data.</text>
</comment>
<dbReference type="Pfam" id="PF05368">
    <property type="entry name" value="NmrA"/>
    <property type="match status" value="1"/>
</dbReference>
<dbReference type="AlphaFoldDB" id="A0A0D6N350"/>
<dbReference type="Proteomes" id="UP000032671">
    <property type="component" value="Unassembled WGS sequence"/>
</dbReference>
<evidence type="ECO:0000259" key="1">
    <source>
        <dbReference type="Pfam" id="PF05368"/>
    </source>
</evidence>
<dbReference type="SUPFAM" id="SSF51735">
    <property type="entry name" value="NAD(P)-binding Rossmann-fold domains"/>
    <property type="match status" value="1"/>
</dbReference>
<evidence type="ECO:0000313" key="3">
    <source>
        <dbReference type="EMBL" id="GEL58131.1"/>
    </source>
</evidence>
<evidence type="ECO:0000313" key="2">
    <source>
        <dbReference type="EMBL" id="GAN60427.1"/>
    </source>
</evidence>
<dbReference type="PANTHER" id="PTHR43162">
    <property type="match status" value="1"/>
</dbReference>
<dbReference type="InterPro" id="IPR036291">
    <property type="entry name" value="NAD(P)-bd_dom_sf"/>
</dbReference>
<dbReference type="STRING" id="1231339.Abci_011_157"/>
<gene>
    <name evidence="2" type="ORF">Abci_011_157</name>
    <name evidence="3" type="ORF">ACI01nite_07330</name>
</gene>
<accession>A0A6N3SLF0</accession>
<name>A0A0D6N350_9PROT</name>
<proteinExistence type="predicted"/>